<keyword evidence="3" id="KW-1185">Reference proteome</keyword>
<name>A0A182YEW4_ANOST</name>
<dbReference type="Proteomes" id="UP000076408">
    <property type="component" value="Unassembled WGS sequence"/>
</dbReference>
<dbReference type="VEuPathDB" id="VectorBase:ASTEI20_037445"/>
<reference evidence="3" key="1">
    <citation type="journal article" date="2014" name="Genome Biol.">
        <title>Genome analysis of a major urban malaria vector mosquito, Anopheles stephensi.</title>
        <authorList>
            <person name="Jiang X."/>
            <person name="Peery A."/>
            <person name="Hall A.B."/>
            <person name="Sharma A."/>
            <person name="Chen X.G."/>
            <person name="Waterhouse R.M."/>
            <person name="Komissarov A."/>
            <person name="Riehle M.M."/>
            <person name="Shouche Y."/>
            <person name="Sharakhova M.V."/>
            <person name="Lawson D."/>
            <person name="Pakpour N."/>
            <person name="Arensburger P."/>
            <person name="Davidson V.L."/>
            <person name="Eiglmeier K."/>
            <person name="Emrich S."/>
            <person name="George P."/>
            <person name="Kennedy R.C."/>
            <person name="Mane S.P."/>
            <person name="Maslen G."/>
            <person name="Oringanje C."/>
            <person name="Qi Y."/>
            <person name="Settlage R."/>
            <person name="Tojo M."/>
            <person name="Tubio J.M."/>
            <person name="Unger M.F."/>
            <person name="Wang B."/>
            <person name="Vernick K.D."/>
            <person name="Ribeiro J.M."/>
            <person name="James A.A."/>
            <person name="Michel K."/>
            <person name="Riehle M.A."/>
            <person name="Luckhart S."/>
            <person name="Sharakhov I.V."/>
            <person name="Tu Z."/>
        </authorList>
    </citation>
    <scope>NUCLEOTIDE SEQUENCE [LARGE SCALE GENOMIC DNA]</scope>
    <source>
        <strain evidence="3">Indian</strain>
    </source>
</reference>
<evidence type="ECO:0000313" key="3">
    <source>
        <dbReference type="Proteomes" id="UP000076408"/>
    </source>
</evidence>
<evidence type="ECO:0000256" key="1">
    <source>
        <dbReference type="SAM" id="MobiDB-lite"/>
    </source>
</evidence>
<dbReference type="VEuPathDB" id="VectorBase:ASTE010836"/>
<feature type="compositionally biased region" description="Basic and acidic residues" evidence="1">
    <location>
        <begin position="61"/>
        <end position="73"/>
    </location>
</feature>
<dbReference type="AlphaFoldDB" id="A0A182YEW4"/>
<accession>A0A182YEW4</accession>
<dbReference type="VEuPathDB" id="VectorBase:ASTEI07000"/>
<dbReference type="EnsemblMetazoa" id="ASTEI07000-RA">
    <property type="protein sequence ID" value="ASTEI07000-PA"/>
    <property type="gene ID" value="ASTEI07000"/>
</dbReference>
<reference evidence="2" key="2">
    <citation type="submission" date="2020-05" db="UniProtKB">
        <authorList>
            <consortium name="EnsemblMetazoa"/>
        </authorList>
    </citation>
    <scope>IDENTIFICATION</scope>
    <source>
        <strain evidence="2">Indian</strain>
    </source>
</reference>
<feature type="region of interest" description="Disordered" evidence="1">
    <location>
        <begin position="89"/>
        <end position="115"/>
    </location>
</feature>
<proteinExistence type="predicted"/>
<dbReference type="OMA" id="DKWISYW"/>
<evidence type="ECO:0000313" key="2">
    <source>
        <dbReference type="EnsemblMetazoa" id="ASTEI07000-PA"/>
    </source>
</evidence>
<feature type="region of interest" description="Disordered" evidence="1">
    <location>
        <begin position="45"/>
        <end position="73"/>
    </location>
</feature>
<organism evidence="2 3">
    <name type="scientific">Anopheles stephensi</name>
    <name type="common">Indo-Pakistan malaria mosquito</name>
    <dbReference type="NCBI Taxonomy" id="30069"/>
    <lineage>
        <taxon>Eukaryota</taxon>
        <taxon>Metazoa</taxon>
        <taxon>Ecdysozoa</taxon>
        <taxon>Arthropoda</taxon>
        <taxon>Hexapoda</taxon>
        <taxon>Insecta</taxon>
        <taxon>Pterygota</taxon>
        <taxon>Neoptera</taxon>
        <taxon>Endopterygota</taxon>
        <taxon>Diptera</taxon>
        <taxon>Nematocera</taxon>
        <taxon>Culicoidea</taxon>
        <taxon>Culicidae</taxon>
        <taxon>Anophelinae</taxon>
        <taxon>Anopheles</taxon>
    </lineage>
</organism>
<protein>
    <submittedName>
        <fullName evidence="2">Uncharacterized protein</fullName>
    </submittedName>
</protein>
<sequence>MLLLAFRSFFFIAVILGYSTGIWRLINDYFRHEFQTYLKEESQTNKYLLRDPPKPGQPEATDNRHPAPGRADHQQVTDSIMALFETTTTPAGTDAGANPFASDATTGARASRTGEAALRVAAAEVTDIRDDAKRAERMGGEGQGEDEDKWISYWSRRDRKRDSGMDESANAYCTISARSEGESFAGAVTRITQRIMPDGDDFGCSD</sequence>